<dbReference type="Gene3D" id="2.60.40.10">
    <property type="entry name" value="Immunoglobulins"/>
    <property type="match status" value="5"/>
</dbReference>
<accession>A0A9X4NV78</accession>
<keyword evidence="3" id="KW-1185">Reference proteome</keyword>
<dbReference type="InterPro" id="IPR015919">
    <property type="entry name" value="Cadherin-like_sf"/>
</dbReference>
<dbReference type="GO" id="GO:0005509">
    <property type="term" value="F:calcium ion binding"/>
    <property type="evidence" value="ECO:0007669"/>
    <property type="project" value="InterPro"/>
</dbReference>
<comment type="caution">
    <text evidence="2">The sequence shown here is derived from an EMBL/GenBank/DDBJ whole genome shotgun (WGS) entry which is preliminary data.</text>
</comment>
<proteinExistence type="predicted"/>
<evidence type="ECO:0000313" key="2">
    <source>
        <dbReference type="EMBL" id="MDG5977324.1"/>
    </source>
</evidence>
<dbReference type="InterPro" id="IPR013783">
    <property type="entry name" value="Ig-like_fold"/>
</dbReference>
<feature type="domain" description="Fibronectin type-III" evidence="1">
    <location>
        <begin position="887"/>
        <end position="989"/>
    </location>
</feature>
<dbReference type="SUPFAM" id="SSF49313">
    <property type="entry name" value="Cadherin-like"/>
    <property type="match status" value="1"/>
</dbReference>
<dbReference type="Proteomes" id="UP001152876">
    <property type="component" value="Unassembled WGS sequence"/>
</dbReference>
<name>A0A9X4NV78_9BURK</name>
<protein>
    <submittedName>
        <fullName evidence="2">Ca2+-binding protein</fullName>
    </submittedName>
</protein>
<reference evidence="2" key="1">
    <citation type="submission" date="2013-01" db="EMBL/GenBank/DDBJ databases">
        <title>Genome draft of Hydrogenophaga taeniospiralis 2K1.</title>
        <authorList>
            <person name="Gomila M."/>
            <person name="Lalucat J."/>
        </authorList>
    </citation>
    <scope>NUCLEOTIDE SEQUENCE</scope>
    <source>
        <strain evidence="2">CCUG 15921</strain>
    </source>
</reference>
<evidence type="ECO:0000313" key="3">
    <source>
        <dbReference type="Proteomes" id="UP001152876"/>
    </source>
</evidence>
<dbReference type="GO" id="GO:0016020">
    <property type="term" value="C:membrane"/>
    <property type="evidence" value="ECO:0007669"/>
    <property type="project" value="InterPro"/>
</dbReference>
<dbReference type="EMBL" id="AOGK01000019">
    <property type="protein sequence ID" value="MDG5977324.1"/>
    <property type="molecule type" value="Genomic_DNA"/>
</dbReference>
<dbReference type="PROSITE" id="PS50853">
    <property type="entry name" value="FN3"/>
    <property type="match status" value="1"/>
</dbReference>
<dbReference type="InterPro" id="IPR003961">
    <property type="entry name" value="FN3_dom"/>
</dbReference>
<sequence>MEGHSVNHIWARSLLGRARAAVAVMVLGLVALPALAQETVCARVKIEIKQELTLERQAFDAEMKINNTTDAGVVENVKVEVKVTEEDGTPVAITSDPNNLSAKFFIRLSNKQNISDVDGTGSVGPQTTAAINWLLIPAPGAAASNPLGKKYLVGARLTYHYGGEDTVLDVTPDVITVKPLPLLTLDYFLPEDVWADDALTAPIEPVEPFTLGVRVNNTGLAVARNLKIDSAQPKIVENNQGLLINFLLTGSYVNDAPVQNSLLIDFGDIAPQSAKMGRWVMETTLAGKFVEFTAKFTHADELGGALTSIMQATNAHFLIRDVRVDLPGRDTVRDFLAKDGDVIRLYESDGPDTLVTDQTALATLTATTGSGETANFRLSMPPTAGFVYVRLRDPYGGTKALGRVLRSDAKEILGENVWLSKTRNKDTKQIEYWINLLDANSTGEYTTEFQAPPVQALPPVIQLIPNRVTDELKTVSFLVEASSPQGKPVTLTAAPLPTGASLTQQPANPNNPGLATAVFEWTPPKGSAGTYVIVYTASDGLLSATRSASIQVNAENTPAPGPGVPTVVSPLAGTQVTSLKPTLSVMTSTQENDPTTQLQFEVFSDAAETQQVATTTVPKAPAIGGVAQPTTWQVPSDLNDNTRYWWRARAFDGTVYSAWVNGRFTVNTFNDPPDAFNLTGPTPGSEVATLTPVLTWTNSSDRDEDTITYSVKVYANAALSELVTEVADLSADPSGSTSWTPPQALTNHAQYYWRVIARDAHGATTQTAARAFTVNTGNAAPSAPVLVSPAAGSESTSPSTTLVIQNSSDADNDLLTYVFEVDTANTFDSADKRSSGQVIASGSGQTLWTTPTLVENQRYWWRVKAQDGRAESAWVGGDFRVNAVNELPPVPTVSNPGYGAWTETLQPSLLLNAVTDPDGDTVRYGFQVFQDAALTQLVTEGESPNTGWIVTPSLNDRTPYYWRARAIDAKNESSDWTEPSLLHVSTAPYVSPSITLLSPSKATVGELMGERRIVRVAWESNDPNIPPTVSLYRSSTNTAFNGTPIVEGIAMPAGVQSGHHDWDVSDLPVGVHYVYAAVTDAKGSAQAFAPGAVVVRPAQQSGFLVERNPERVRLTTERGKSVKIALRLGTRPTAAVVVPLSSSRPNEGVVAPAELTFTPENWNVMQEATVTGVSDCVPEFITRYQINVGLVNSLDPNYFGITGQPYQMVNLDRGWSGLSRTDNRNVYMCGTTLVSETRVDRRTWEYKLRADVNNIGPDAGRIDARLVGAPMGMKVVQPLLRFGAVSRYGMGRTNDTVTLRSPFKLSPTFIKSSLGFRWQIRIDQP</sequence>
<organism evidence="2 3">
    <name type="scientific">Hydrogenophaga taeniospiralis CCUG 15921</name>
    <dbReference type="NCBI Taxonomy" id="1281780"/>
    <lineage>
        <taxon>Bacteria</taxon>
        <taxon>Pseudomonadati</taxon>
        <taxon>Pseudomonadota</taxon>
        <taxon>Betaproteobacteria</taxon>
        <taxon>Burkholderiales</taxon>
        <taxon>Comamonadaceae</taxon>
        <taxon>Hydrogenophaga</taxon>
    </lineage>
</organism>
<evidence type="ECO:0000259" key="1">
    <source>
        <dbReference type="PROSITE" id="PS50853"/>
    </source>
</evidence>
<gene>
    <name evidence="2" type="ORF">H010_18847</name>
</gene>